<keyword evidence="9" id="KW-1185">Reference proteome</keyword>
<feature type="transmembrane region" description="Helical" evidence="7">
    <location>
        <begin position="379"/>
        <end position="398"/>
    </location>
</feature>
<dbReference type="InterPro" id="IPR011701">
    <property type="entry name" value="MFS"/>
</dbReference>
<evidence type="ECO:0000256" key="6">
    <source>
        <dbReference type="ARBA" id="ARBA00023136"/>
    </source>
</evidence>
<evidence type="ECO:0000256" key="7">
    <source>
        <dbReference type="SAM" id="Phobius"/>
    </source>
</evidence>
<feature type="transmembrane region" description="Helical" evidence="7">
    <location>
        <begin position="226"/>
        <end position="250"/>
    </location>
</feature>
<organism evidence="8 9">
    <name type="scientific">Streptomyces hesseae</name>
    <dbReference type="NCBI Taxonomy" id="3075519"/>
    <lineage>
        <taxon>Bacteria</taxon>
        <taxon>Bacillati</taxon>
        <taxon>Actinomycetota</taxon>
        <taxon>Actinomycetes</taxon>
        <taxon>Kitasatosporales</taxon>
        <taxon>Streptomycetaceae</taxon>
        <taxon>Streptomyces</taxon>
    </lineage>
</organism>
<evidence type="ECO:0000256" key="1">
    <source>
        <dbReference type="ARBA" id="ARBA00004429"/>
    </source>
</evidence>
<proteinExistence type="predicted"/>
<feature type="transmembrane region" description="Helical" evidence="7">
    <location>
        <begin position="290"/>
        <end position="309"/>
    </location>
</feature>
<dbReference type="PANTHER" id="PTHR23513">
    <property type="entry name" value="INTEGRAL MEMBRANE EFFLUX PROTEIN-RELATED"/>
    <property type="match status" value="1"/>
</dbReference>
<dbReference type="PANTHER" id="PTHR23513:SF9">
    <property type="entry name" value="ENTEROBACTIN EXPORTER ENTS"/>
    <property type="match status" value="1"/>
</dbReference>
<dbReference type="Gene3D" id="1.20.1250.20">
    <property type="entry name" value="MFS general substrate transporter like domains"/>
    <property type="match status" value="1"/>
</dbReference>
<comment type="caution">
    <text evidence="8">The sequence shown here is derived from an EMBL/GenBank/DDBJ whole genome shotgun (WGS) entry which is preliminary data.</text>
</comment>
<reference evidence="8" key="1">
    <citation type="submission" date="2024-05" db="EMBL/GenBank/DDBJ databases">
        <title>30 novel species of actinomycetes from the DSMZ collection.</title>
        <authorList>
            <person name="Nouioui I."/>
        </authorList>
    </citation>
    <scope>NUCLEOTIDE SEQUENCE</scope>
    <source>
        <strain evidence="8">DSM 40473</strain>
    </source>
</reference>
<evidence type="ECO:0000256" key="5">
    <source>
        <dbReference type="ARBA" id="ARBA00022989"/>
    </source>
</evidence>
<dbReference type="RefSeq" id="WP_311616100.1">
    <property type="nucleotide sequence ID" value="NZ_JAVRFI010000038.1"/>
</dbReference>
<feature type="transmembrane region" description="Helical" evidence="7">
    <location>
        <begin position="42"/>
        <end position="63"/>
    </location>
</feature>
<evidence type="ECO:0000313" key="8">
    <source>
        <dbReference type="EMBL" id="MDT0453846.1"/>
    </source>
</evidence>
<protein>
    <submittedName>
        <fullName evidence="8">MFS transporter</fullName>
    </submittedName>
</protein>
<keyword evidence="2" id="KW-0813">Transport</keyword>
<dbReference type="Proteomes" id="UP001180531">
    <property type="component" value="Unassembled WGS sequence"/>
</dbReference>
<dbReference type="Pfam" id="PF07690">
    <property type="entry name" value="MFS_1"/>
    <property type="match status" value="1"/>
</dbReference>
<sequence length="407" mass="42535">MRTVWQDPRARRMLGAILMSSLGFGLNILALGQLLFELTGSTGAFVTVLASQGIGAICVLPFCGPVVDALRSTRVYVTAALGKAVCVLAIAGFAAAPVGDPVPFIMAAAVLLAVFDNIERAALFKFTAHHIDRGLVVRFNAVTGMAFQVGVVIGMALLGVVLAFGTPARALLVSVVASALCAKVASGVRPAKAENTRPLSPALLRAALTGMLGDWGQMFRRYQGEAVVFAMVVICAADFLFANSMSTLVVPLVDRFYEGRSWYVSALEATFGVGMVTASFFTSRTAKQRLLPFWLAAQAAIALLLSVSGTPAVHFLAFLLGGFANLNSLVWLLASLQQHAGEGDKAKMASLRLLAIGLGSVLLMPAVGRAAKISLGTGYAGVAAIMLAFAVCGVWVAARFRPRVAVG</sequence>
<evidence type="ECO:0000313" key="9">
    <source>
        <dbReference type="Proteomes" id="UP001180531"/>
    </source>
</evidence>
<feature type="transmembrane region" description="Helical" evidence="7">
    <location>
        <begin position="12"/>
        <end position="36"/>
    </location>
</feature>
<feature type="transmembrane region" description="Helical" evidence="7">
    <location>
        <begin position="315"/>
        <end position="336"/>
    </location>
</feature>
<dbReference type="InterPro" id="IPR036259">
    <property type="entry name" value="MFS_trans_sf"/>
</dbReference>
<accession>A0ABU2SY09</accession>
<gene>
    <name evidence="8" type="ORF">RM609_32935</name>
</gene>
<comment type="subcellular location">
    <subcellularLocation>
        <location evidence="1">Cell inner membrane</location>
        <topology evidence="1">Multi-pass membrane protein</topology>
    </subcellularLocation>
</comment>
<dbReference type="SUPFAM" id="SSF103473">
    <property type="entry name" value="MFS general substrate transporter"/>
    <property type="match status" value="1"/>
</dbReference>
<feature type="transmembrane region" description="Helical" evidence="7">
    <location>
        <begin position="75"/>
        <end position="96"/>
    </location>
</feature>
<feature type="transmembrane region" description="Helical" evidence="7">
    <location>
        <begin position="348"/>
        <end position="367"/>
    </location>
</feature>
<name>A0ABU2SY09_9ACTN</name>
<dbReference type="EMBL" id="JAVRFI010000038">
    <property type="protein sequence ID" value="MDT0453846.1"/>
    <property type="molecule type" value="Genomic_DNA"/>
</dbReference>
<keyword evidence="3" id="KW-1003">Cell membrane</keyword>
<evidence type="ECO:0000256" key="3">
    <source>
        <dbReference type="ARBA" id="ARBA00022475"/>
    </source>
</evidence>
<keyword evidence="5 7" id="KW-1133">Transmembrane helix</keyword>
<keyword evidence="4 7" id="KW-0812">Transmembrane</keyword>
<feature type="transmembrane region" description="Helical" evidence="7">
    <location>
        <begin position="139"/>
        <end position="164"/>
    </location>
</feature>
<evidence type="ECO:0000256" key="2">
    <source>
        <dbReference type="ARBA" id="ARBA00022448"/>
    </source>
</evidence>
<evidence type="ECO:0000256" key="4">
    <source>
        <dbReference type="ARBA" id="ARBA00022692"/>
    </source>
</evidence>
<keyword evidence="6 7" id="KW-0472">Membrane</keyword>
<feature type="transmembrane region" description="Helical" evidence="7">
    <location>
        <begin position="262"/>
        <end position="283"/>
    </location>
</feature>